<evidence type="ECO:0000313" key="5">
    <source>
        <dbReference type="EMBL" id="KAJ6215586.1"/>
    </source>
</evidence>
<dbReference type="Proteomes" id="UP001142055">
    <property type="component" value="Chromosome 4"/>
</dbReference>
<dbReference type="Gene3D" id="3.30.360.10">
    <property type="entry name" value="Dihydrodipicolinate Reductase, domain 2"/>
    <property type="match status" value="1"/>
</dbReference>
<comment type="similarity">
    <text evidence="1">Belongs to the Gfo/Idh/MocA family.</text>
</comment>
<comment type="caution">
    <text evidence="5">The sequence shown here is derived from an EMBL/GenBank/DDBJ whole genome shotgun (WGS) entry which is preliminary data.</text>
</comment>
<accession>A0A9Q0RIE5</accession>
<evidence type="ECO:0000256" key="1">
    <source>
        <dbReference type="ARBA" id="ARBA00010928"/>
    </source>
</evidence>
<dbReference type="EMBL" id="JAPWDV010000004">
    <property type="protein sequence ID" value="KAJ6215586.1"/>
    <property type="molecule type" value="Genomic_DNA"/>
</dbReference>
<dbReference type="Gene3D" id="3.40.50.720">
    <property type="entry name" value="NAD(P)-binding Rossmann-like Domain"/>
    <property type="match status" value="1"/>
</dbReference>
<evidence type="ECO:0000259" key="4">
    <source>
        <dbReference type="Pfam" id="PF22725"/>
    </source>
</evidence>
<dbReference type="InterPro" id="IPR036291">
    <property type="entry name" value="NAD(P)-bd_dom_sf"/>
</dbReference>
<dbReference type="GO" id="GO:0000166">
    <property type="term" value="F:nucleotide binding"/>
    <property type="evidence" value="ECO:0007669"/>
    <property type="project" value="InterPro"/>
</dbReference>
<evidence type="ECO:0000256" key="2">
    <source>
        <dbReference type="ARBA" id="ARBA00023002"/>
    </source>
</evidence>
<evidence type="ECO:0000313" key="6">
    <source>
        <dbReference type="Proteomes" id="UP001142055"/>
    </source>
</evidence>
<dbReference type="GO" id="GO:0016491">
    <property type="term" value="F:oxidoreductase activity"/>
    <property type="evidence" value="ECO:0007669"/>
    <property type="project" value="UniProtKB-KW"/>
</dbReference>
<dbReference type="OMA" id="YVGEIQV"/>
<sequence length="429" mass="48150">MLPGIAIFGSGPMVQLLINYFHTNGFRLEAIWSPLSERAQTISAENSIPIWSSSIDKILLQPSVQLIVIACEPHFHNQIASKACGIGKHVICTWPPAYSLTEMYKMRNAASNYPSLITLMLTALRFIPAFQLMKKLIIDDQLIGSVRAINANVMCDVFAIYNENSMIWDKHMGGGLLSLYGTNVIDVITYITGLKASKVHGTMKNYIRLNPNDIIPNNADDFVTFQMEMKTTNVENQLKVNNTFQQTIMACVTLNGMHYNQFPAHDLIVYGSNGYLVCRNGNLYGKLRTSSGDQQSIDTLNNGGDGSSISGSSISNEKENIFYLDDIEMLKHQQMRGLNVLPELYQRGLFNLVLALKNAFSSFQRQVSAKSTDSQEMIEDESEIEDQIHWAKDPVHEAANFDDGLYIQMVIEAIRNSSAQQQWIRIENN</sequence>
<feature type="domain" description="GFO/IDH/MocA-like oxidoreductase" evidence="4">
    <location>
        <begin position="137"/>
        <end position="275"/>
    </location>
</feature>
<name>A0A9Q0RIE5_BLOTA</name>
<organism evidence="5 6">
    <name type="scientific">Blomia tropicalis</name>
    <name type="common">Mite</name>
    <dbReference type="NCBI Taxonomy" id="40697"/>
    <lineage>
        <taxon>Eukaryota</taxon>
        <taxon>Metazoa</taxon>
        <taxon>Ecdysozoa</taxon>
        <taxon>Arthropoda</taxon>
        <taxon>Chelicerata</taxon>
        <taxon>Arachnida</taxon>
        <taxon>Acari</taxon>
        <taxon>Acariformes</taxon>
        <taxon>Sarcoptiformes</taxon>
        <taxon>Astigmata</taxon>
        <taxon>Glycyphagoidea</taxon>
        <taxon>Echimyopodidae</taxon>
        <taxon>Blomia</taxon>
    </lineage>
</organism>
<dbReference type="OrthoDB" id="446809at2759"/>
<dbReference type="SUPFAM" id="SSF55347">
    <property type="entry name" value="Glyceraldehyde-3-phosphate dehydrogenase-like, C-terminal domain"/>
    <property type="match status" value="1"/>
</dbReference>
<dbReference type="Pfam" id="PF22725">
    <property type="entry name" value="GFO_IDH_MocA_C3"/>
    <property type="match status" value="1"/>
</dbReference>
<dbReference type="PANTHER" id="PTHR43818:SF11">
    <property type="entry name" value="BCDNA.GH03377"/>
    <property type="match status" value="1"/>
</dbReference>
<dbReference type="PANTHER" id="PTHR43818">
    <property type="entry name" value="BCDNA.GH03377"/>
    <property type="match status" value="1"/>
</dbReference>
<protein>
    <submittedName>
        <fullName evidence="5">Uncharacterized protein</fullName>
    </submittedName>
</protein>
<gene>
    <name evidence="5" type="ORF">RDWZM_010086</name>
</gene>
<dbReference type="InterPro" id="IPR000683">
    <property type="entry name" value="Gfo/Idh/MocA-like_OxRdtase_N"/>
</dbReference>
<reference evidence="5" key="1">
    <citation type="submission" date="2022-12" db="EMBL/GenBank/DDBJ databases">
        <title>Genome assemblies of Blomia tropicalis.</title>
        <authorList>
            <person name="Cui Y."/>
        </authorList>
    </citation>
    <scope>NUCLEOTIDE SEQUENCE</scope>
    <source>
        <tissue evidence="5">Adult mites</tissue>
    </source>
</reference>
<dbReference type="InterPro" id="IPR050463">
    <property type="entry name" value="Gfo/Idh/MocA_oxidrdct_glycsds"/>
</dbReference>
<dbReference type="InterPro" id="IPR055170">
    <property type="entry name" value="GFO_IDH_MocA-like_dom"/>
</dbReference>
<dbReference type="AlphaFoldDB" id="A0A9Q0RIE5"/>
<dbReference type="SUPFAM" id="SSF51735">
    <property type="entry name" value="NAD(P)-binding Rossmann-fold domains"/>
    <property type="match status" value="1"/>
</dbReference>
<keyword evidence="6" id="KW-1185">Reference proteome</keyword>
<proteinExistence type="inferred from homology"/>
<dbReference type="Pfam" id="PF01408">
    <property type="entry name" value="GFO_IDH_MocA"/>
    <property type="match status" value="1"/>
</dbReference>
<evidence type="ECO:0000259" key="3">
    <source>
        <dbReference type="Pfam" id="PF01408"/>
    </source>
</evidence>
<feature type="domain" description="Gfo/Idh/MocA-like oxidoreductase N-terminal" evidence="3">
    <location>
        <begin position="5"/>
        <end position="112"/>
    </location>
</feature>
<keyword evidence="2" id="KW-0560">Oxidoreductase</keyword>